<dbReference type="PANTHER" id="PTHR15462">
    <property type="entry name" value="SERINE PROTEASE"/>
    <property type="match status" value="1"/>
</dbReference>
<dbReference type="InterPro" id="IPR043504">
    <property type="entry name" value="Peptidase_S1_PA_chymotrypsin"/>
</dbReference>
<dbReference type="AlphaFoldDB" id="A0A2Z4PII5"/>
<sequence>MKEKTGGFQMKTKLLLGVALLSVGLSVAPPTIVEVEAQTTHVSDPALRNSYPYNLSHYLEVNVGSGQTKKGSAILIAPNTLLTAAHVVADDGTGRVTSQTWSGNAVWGDASPYYELSEIKRTNTFNPFIPMPGYGGTWDASRDVALVKITTPSRKTQTANTANARLGIYRNTYDLVGRQFLMVSNSINLYGRWEYEYGTITEVRYDGLLQTNITGVKGQSGSPVVVDGRIIGVVSNIDSNSKIVITPLTMEMKTQLFDKNGIKNIDIY</sequence>
<reference evidence="7 8" key="1">
    <citation type="submission" date="2016-10" db="EMBL/GenBank/DDBJ databases">
        <authorList>
            <person name="Zou G."/>
            <person name="Zhou R."/>
        </authorList>
    </citation>
    <scope>NUCLEOTIDE SEQUENCE [LARGE SCALE GENOMIC DNA]</scope>
    <source>
        <strain evidence="7 8">0061</strain>
    </source>
</reference>
<keyword evidence="4 6" id="KW-0378">Hydrolase</keyword>
<comment type="similarity">
    <text evidence="1 6">Belongs to the peptidase S1B family.</text>
</comment>
<gene>
    <name evidence="7" type="ORF">BKM66_03755</name>
</gene>
<keyword evidence="5 6" id="KW-0720">Serine protease</keyword>
<proteinExistence type="inferred from homology"/>
<keyword evidence="2 6" id="KW-0645">Protease</keyword>
<feature type="chain" id="PRO_5043075106" description="Serine protease" evidence="6">
    <location>
        <begin position="29"/>
        <end position="268"/>
    </location>
</feature>
<name>A0A2Z4PII5_STRSU</name>
<dbReference type="InterPro" id="IPR008256">
    <property type="entry name" value="Peptidase_S1B"/>
</dbReference>
<dbReference type="EC" id="3.4.21.-" evidence="6"/>
<dbReference type="Proteomes" id="UP000250181">
    <property type="component" value="Chromosome"/>
</dbReference>
<accession>A0A2Z4PII5</accession>
<evidence type="ECO:0000256" key="1">
    <source>
        <dbReference type="ARBA" id="ARBA00008764"/>
    </source>
</evidence>
<dbReference type="Pfam" id="PF13365">
    <property type="entry name" value="Trypsin_2"/>
    <property type="match status" value="1"/>
</dbReference>
<feature type="signal peptide" evidence="6">
    <location>
        <begin position="1"/>
        <end position="28"/>
    </location>
</feature>
<evidence type="ECO:0000313" key="7">
    <source>
        <dbReference type="EMBL" id="AWX95290.1"/>
    </source>
</evidence>
<evidence type="ECO:0000256" key="5">
    <source>
        <dbReference type="ARBA" id="ARBA00022825"/>
    </source>
</evidence>
<evidence type="ECO:0000256" key="4">
    <source>
        <dbReference type="ARBA" id="ARBA00022801"/>
    </source>
</evidence>
<evidence type="ECO:0000256" key="2">
    <source>
        <dbReference type="ARBA" id="ARBA00022670"/>
    </source>
</evidence>
<dbReference type="PRINTS" id="PR00839">
    <property type="entry name" value="V8PROTEASE"/>
</dbReference>
<protein>
    <recommendedName>
        <fullName evidence="6">Serine protease</fullName>
        <ecNumber evidence="6">3.4.21.-</ecNumber>
    </recommendedName>
</protein>
<organism evidence="7 8">
    <name type="scientific">Streptococcus suis</name>
    <dbReference type="NCBI Taxonomy" id="1307"/>
    <lineage>
        <taxon>Bacteria</taxon>
        <taxon>Bacillati</taxon>
        <taxon>Bacillota</taxon>
        <taxon>Bacilli</taxon>
        <taxon>Lactobacillales</taxon>
        <taxon>Streptococcaceae</taxon>
        <taxon>Streptococcus</taxon>
    </lineage>
</organism>
<evidence type="ECO:0000313" key="8">
    <source>
        <dbReference type="Proteomes" id="UP000250181"/>
    </source>
</evidence>
<dbReference type="PANTHER" id="PTHR15462:SF8">
    <property type="entry name" value="SERINE PROTEASE"/>
    <property type="match status" value="1"/>
</dbReference>
<dbReference type="GO" id="GO:0008236">
    <property type="term" value="F:serine-type peptidase activity"/>
    <property type="evidence" value="ECO:0007669"/>
    <property type="project" value="UniProtKB-KW"/>
</dbReference>
<dbReference type="Gene3D" id="2.40.10.10">
    <property type="entry name" value="Trypsin-like serine proteases"/>
    <property type="match status" value="2"/>
</dbReference>
<dbReference type="InterPro" id="IPR009003">
    <property type="entry name" value="Peptidase_S1_PA"/>
</dbReference>
<dbReference type="EMBL" id="CP017666">
    <property type="protein sequence ID" value="AWX95290.1"/>
    <property type="molecule type" value="Genomic_DNA"/>
</dbReference>
<dbReference type="GO" id="GO:0006508">
    <property type="term" value="P:proteolysis"/>
    <property type="evidence" value="ECO:0007669"/>
    <property type="project" value="UniProtKB-KW"/>
</dbReference>
<keyword evidence="3 6" id="KW-0732">Signal</keyword>
<evidence type="ECO:0000256" key="3">
    <source>
        <dbReference type="ARBA" id="ARBA00022729"/>
    </source>
</evidence>
<dbReference type="SUPFAM" id="SSF50494">
    <property type="entry name" value="Trypsin-like serine proteases"/>
    <property type="match status" value="1"/>
</dbReference>
<evidence type="ECO:0000256" key="6">
    <source>
        <dbReference type="RuleBase" id="RU004296"/>
    </source>
</evidence>
<dbReference type="InterPro" id="IPR050966">
    <property type="entry name" value="Glutamyl_endopeptidase"/>
</dbReference>